<accession>A0A0G1EKF7</accession>
<dbReference type="GO" id="GO:0030246">
    <property type="term" value="F:carbohydrate binding"/>
    <property type="evidence" value="ECO:0007669"/>
    <property type="project" value="InterPro"/>
</dbReference>
<reference evidence="2 3" key="1">
    <citation type="journal article" date="2015" name="Nature">
        <title>rRNA introns, odd ribosomes, and small enigmatic genomes across a large radiation of phyla.</title>
        <authorList>
            <person name="Brown C.T."/>
            <person name="Hug L.A."/>
            <person name="Thomas B.C."/>
            <person name="Sharon I."/>
            <person name="Castelle C.J."/>
            <person name="Singh A."/>
            <person name="Wilkins M.J."/>
            <person name="Williams K.H."/>
            <person name="Banfield J.F."/>
        </authorList>
    </citation>
    <scope>NUCLEOTIDE SEQUENCE [LARGE SCALE GENOMIC DNA]</scope>
</reference>
<gene>
    <name evidence="2" type="ORF">UV59_C0037G0015</name>
</gene>
<dbReference type="PANTHER" id="PTHR35803:SF2">
    <property type="entry name" value="RETAINING ALPHA-GALACTOSIDASE"/>
    <property type="match status" value="1"/>
</dbReference>
<feature type="domain" description="Glycosyl-hydrolase 97 N-terminal" evidence="1">
    <location>
        <begin position="29"/>
        <end position="175"/>
    </location>
</feature>
<evidence type="ECO:0000313" key="3">
    <source>
        <dbReference type="Proteomes" id="UP000034543"/>
    </source>
</evidence>
<dbReference type="EMBL" id="LCFB01000037">
    <property type="protein sequence ID" value="KKS83526.1"/>
    <property type="molecule type" value="Genomic_DNA"/>
</dbReference>
<organism evidence="2 3">
    <name type="scientific">Candidatus Gottesmanbacteria bacterium GW2011_GWA1_43_11</name>
    <dbReference type="NCBI Taxonomy" id="1618436"/>
    <lineage>
        <taxon>Bacteria</taxon>
        <taxon>Candidatus Gottesmaniibacteriota</taxon>
    </lineage>
</organism>
<name>A0A0G1EKF7_9BACT</name>
<sequence>MRRIFVTLIFFGIVLLLPRPILAQSGWNINSPDNSIQVSLTQNTSGELNFTATKNGATVIETSNLGISSPNAAQTFTQNLTVVNSTTLVINEIYTLPIGKRSTYTNQANQLTLTVGNSSGNTLDVMFRAYNDGIAYRYGANSGITQVSSEASTFNLPDTGTAWYQQPYISNYEREFV</sequence>
<dbReference type="InterPro" id="IPR014718">
    <property type="entry name" value="GH-type_carb-bd"/>
</dbReference>
<comment type="caution">
    <text evidence="2">The sequence shown here is derived from an EMBL/GenBank/DDBJ whole genome shotgun (WGS) entry which is preliminary data.</text>
</comment>
<dbReference type="AlphaFoldDB" id="A0A0G1EKF7"/>
<dbReference type="Gene3D" id="2.70.98.10">
    <property type="match status" value="1"/>
</dbReference>
<proteinExistence type="predicted"/>
<protein>
    <recommendedName>
        <fullName evidence="1">Glycosyl-hydrolase 97 N-terminal domain-containing protein</fullName>
    </recommendedName>
</protein>
<evidence type="ECO:0000313" key="2">
    <source>
        <dbReference type="EMBL" id="KKS83526.1"/>
    </source>
</evidence>
<dbReference type="PANTHER" id="PTHR35803">
    <property type="entry name" value="GLUCAN 1,4-ALPHA-GLUCOSIDASE SUSB-RELATED"/>
    <property type="match status" value="1"/>
</dbReference>
<dbReference type="Proteomes" id="UP000034543">
    <property type="component" value="Unassembled WGS sequence"/>
</dbReference>
<dbReference type="STRING" id="1618436.UV59_C0037G0015"/>
<dbReference type="InterPro" id="IPR029486">
    <property type="entry name" value="GH97_N"/>
</dbReference>
<evidence type="ECO:0000259" key="1">
    <source>
        <dbReference type="Pfam" id="PF14508"/>
    </source>
</evidence>
<dbReference type="InterPro" id="IPR052720">
    <property type="entry name" value="Glycosyl_hydrolase_97"/>
</dbReference>
<dbReference type="Pfam" id="PF14508">
    <property type="entry name" value="GH97_N"/>
    <property type="match status" value="1"/>
</dbReference>